<sequence length="227" mass="25275">MKSSRSRSPPTPFISRTRGPRLGTPFCTGQGGWGESWLHLCNKYRAPVFSWNSHGSGPLGSCEYGCKLFHAALFPHPYKESVRVHREFSPTRQNGVAIPAGCRSNRSYTGSHRQRTHAMGYTHTLRDLEEEGVYGVKLPIGFGKTSPMHPSSLALTGPLKACFEQPSSAHPLIRHEASGVFRFEHESDRLIMQTVNPGLTSILNRNRLDSFSCGVPEREPWDQKGDV</sequence>
<dbReference type="AlphaFoldDB" id="A0AAN9M907"/>
<evidence type="ECO:0000256" key="1">
    <source>
        <dbReference type="SAM" id="MobiDB-lite"/>
    </source>
</evidence>
<accession>A0AAN9M907</accession>
<name>A0AAN9M907_CANGL</name>
<evidence type="ECO:0000313" key="3">
    <source>
        <dbReference type="Proteomes" id="UP001367508"/>
    </source>
</evidence>
<organism evidence="2 3">
    <name type="scientific">Canavalia gladiata</name>
    <name type="common">Sword bean</name>
    <name type="synonym">Dolichos gladiatus</name>
    <dbReference type="NCBI Taxonomy" id="3824"/>
    <lineage>
        <taxon>Eukaryota</taxon>
        <taxon>Viridiplantae</taxon>
        <taxon>Streptophyta</taxon>
        <taxon>Embryophyta</taxon>
        <taxon>Tracheophyta</taxon>
        <taxon>Spermatophyta</taxon>
        <taxon>Magnoliopsida</taxon>
        <taxon>eudicotyledons</taxon>
        <taxon>Gunneridae</taxon>
        <taxon>Pentapetalae</taxon>
        <taxon>rosids</taxon>
        <taxon>fabids</taxon>
        <taxon>Fabales</taxon>
        <taxon>Fabaceae</taxon>
        <taxon>Papilionoideae</taxon>
        <taxon>50 kb inversion clade</taxon>
        <taxon>NPAAA clade</taxon>
        <taxon>indigoferoid/millettioid clade</taxon>
        <taxon>Phaseoleae</taxon>
        <taxon>Canavalia</taxon>
    </lineage>
</organism>
<evidence type="ECO:0000313" key="2">
    <source>
        <dbReference type="EMBL" id="KAK7350067.1"/>
    </source>
</evidence>
<proteinExistence type="predicted"/>
<reference evidence="2 3" key="1">
    <citation type="submission" date="2024-01" db="EMBL/GenBank/DDBJ databases">
        <title>The genomes of 5 underutilized Papilionoideae crops provide insights into root nodulation and disease resistanc.</title>
        <authorList>
            <person name="Jiang F."/>
        </authorList>
    </citation>
    <scope>NUCLEOTIDE SEQUENCE [LARGE SCALE GENOMIC DNA]</scope>
    <source>
        <strain evidence="2">LVBAO_FW01</strain>
        <tissue evidence="2">Leaves</tissue>
    </source>
</reference>
<feature type="region of interest" description="Disordered" evidence="1">
    <location>
        <begin position="95"/>
        <end position="115"/>
    </location>
</feature>
<keyword evidence="3" id="KW-1185">Reference proteome</keyword>
<gene>
    <name evidence="2" type="ORF">VNO77_08153</name>
</gene>
<dbReference type="Proteomes" id="UP001367508">
    <property type="component" value="Unassembled WGS sequence"/>
</dbReference>
<protein>
    <submittedName>
        <fullName evidence="2">Uncharacterized protein</fullName>
    </submittedName>
</protein>
<feature type="region of interest" description="Disordered" evidence="1">
    <location>
        <begin position="1"/>
        <end position="22"/>
    </location>
</feature>
<comment type="caution">
    <text evidence="2">The sequence shown here is derived from an EMBL/GenBank/DDBJ whole genome shotgun (WGS) entry which is preliminary data.</text>
</comment>
<dbReference type="EMBL" id="JAYMYQ010000002">
    <property type="protein sequence ID" value="KAK7350067.1"/>
    <property type="molecule type" value="Genomic_DNA"/>
</dbReference>